<accession>A0AAW1VCS4</accession>
<evidence type="ECO:0000313" key="2">
    <source>
        <dbReference type="Proteomes" id="UP001431783"/>
    </source>
</evidence>
<dbReference type="EMBL" id="JARQZJ010000144">
    <property type="protein sequence ID" value="KAK9893033.1"/>
    <property type="molecule type" value="Genomic_DNA"/>
</dbReference>
<gene>
    <name evidence="1" type="ORF">WA026_023333</name>
</gene>
<protein>
    <submittedName>
        <fullName evidence="1">Uncharacterized protein</fullName>
    </submittedName>
</protein>
<dbReference type="AlphaFoldDB" id="A0AAW1VCS4"/>
<reference evidence="1 2" key="1">
    <citation type="submission" date="2023-03" db="EMBL/GenBank/DDBJ databases">
        <title>Genome insight into feeding habits of ladybird beetles.</title>
        <authorList>
            <person name="Li H.-S."/>
            <person name="Huang Y.-H."/>
            <person name="Pang H."/>
        </authorList>
    </citation>
    <scope>NUCLEOTIDE SEQUENCE [LARGE SCALE GENOMIC DNA]</scope>
    <source>
        <strain evidence="1">SYSU_2023b</strain>
        <tissue evidence="1">Whole body</tissue>
    </source>
</reference>
<dbReference type="Proteomes" id="UP001431783">
    <property type="component" value="Unassembled WGS sequence"/>
</dbReference>
<organism evidence="1 2">
    <name type="scientific">Henosepilachna vigintioctopunctata</name>
    <dbReference type="NCBI Taxonomy" id="420089"/>
    <lineage>
        <taxon>Eukaryota</taxon>
        <taxon>Metazoa</taxon>
        <taxon>Ecdysozoa</taxon>
        <taxon>Arthropoda</taxon>
        <taxon>Hexapoda</taxon>
        <taxon>Insecta</taxon>
        <taxon>Pterygota</taxon>
        <taxon>Neoptera</taxon>
        <taxon>Endopterygota</taxon>
        <taxon>Coleoptera</taxon>
        <taxon>Polyphaga</taxon>
        <taxon>Cucujiformia</taxon>
        <taxon>Coccinelloidea</taxon>
        <taxon>Coccinellidae</taxon>
        <taxon>Epilachninae</taxon>
        <taxon>Epilachnini</taxon>
        <taxon>Henosepilachna</taxon>
    </lineage>
</organism>
<sequence length="138" mass="16016">MRYKAEIATHIPTEHFKILPGGVATTVDLSEWRNQWIISEKKLRSIHDDYRSDIYNDNLLRTMSFETSKADDGFNVWADKTSTTSISANWSTMTFLIVDWAARIGGVMAFVRMTRSILPYLVRNNNEAEEYNRMRMAT</sequence>
<evidence type="ECO:0000313" key="1">
    <source>
        <dbReference type="EMBL" id="KAK9893033.1"/>
    </source>
</evidence>
<comment type="caution">
    <text evidence="1">The sequence shown here is derived from an EMBL/GenBank/DDBJ whole genome shotgun (WGS) entry which is preliminary data.</text>
</comment>
<keyword evidence="2" id="KW-1185">Reference proteome</keyword>
<proteinExistence type="predicted"/>
<name>A0AAW1VCS4_9CUCU</name>